<dbReference type="Proteomes" id="UP000612585">
    <property type="component" value="Unassembled WGS sequence"/>
</dbReference>
<accession>A0A8J3Z8U8</accession>
<reference evidence="2" key="1">
    <citation type="submission" date="2021-01" db="EMBL/GenBank/DDBJ databases">
        <title>Whole genome shotgun sequence of Virgisporangium aurantiacum NBRC 16421.</title>
        <authorList>
            <person name="Komaki H."/>
            <person name="Tamura T."/>
        </authorList>
    </citation>
    <scope>NUCLEOTIDE SEQUENCE</scope>
    <source>
        <strain evidence="2">NBRC 16421</strain>
    </source>
</reference>
<evidence type="ECO:0000313" key="3">
    <source>
        <dbReference type="Proteomes" id="UP000612585"/>
    </source>
</evidence>
<keyword evidence="3" id="KW-1185">Reference proteome</keyword>
<feature type="compositionally biased region" description="Pro residues" evidence="1">
    <location>
        <begin position="183"/>
        <end position="197"/>
    </location>
</feature>
<organism evidence="2 3">
    <name type="scientific">Virgisporangium aurantiacum</name>
    <dbReference type="NCBI Taxonomy" id="175570"/>
    <lineage>
        <taxon>Bacteria</taxon>
        <taxon>Bacillati</taxon>
        <taxon>Actinomycetota</taxon>
        <taxon>Actinomycetes</taxon>
        <taxon>Micromonosporales</taxon>
        <taxon>Micromonosporaceae</taxon>
        <taxon>Virgisporangium</taxon>
    </lineage>
</organism>
<sequence length="446" mass="48320">MLMRSSHVDGDLRLSLWRRVREFAVPRSMIEAATARRVAGDWAGACAVARVDVDLDLRAAARVHGAELAAEVRADLRHFAPDLLRWHMPRMAPDGLLRAGLTVTLARYGVSGAGTVHLVARTAPAWADAAQRISLALWTGHATDRDVHPHPHPDRRFRLDLHRPMWDARHAPDLAARAGAQHWPPPRGGPGTSPPGEPGAVPRGEPDGLPPGCATHRWAAEAEILRDADGRTGVPVLVRAGRRRLVLDGSATPPRVLRGPAPSYPVLPHAATWVLPDLELLRAGLIDADRLHPLVAAALRPQWTPAGAEADTDRAWRTVECGDARHRIGLRHGVLTALDHDPDEVRREELFAALGGTPSPCLRVIDAVHRDPEPLAEIRARLDHGDNDGALAAVEELLGPAAVLRDGALRDEFESAVARQVTYGLYRSGLAGRGPLKTVPQRKVNL</sequence>
<gene>
    <name evidence="2" type="ORF">Vau01_060380</name>
</gene>
<dbReference type="EMBL" id="BOPG01000037">
    <property type="protein sequence ID" value="GIJ58522.1"/>
    <property type="molecule type" value="Genomic_DNA"/>
</dbReference>
<evidence type="ECO:0000313" key="2">
    <source>
        <dbReference type="EMBL" id="GIJ58522.1"/>
    </source>
</evidence>
<dbReference type="AlphaFoldDB" id="A0A8J3Z8U8"/>
<evidence type="ECO:0000256" key="1">
    <source>
        <dbReference type="SAM" id="MobiDB-lite"/>
    </source>
</evidence>
<feature type="region of interest" description="Disordered" evidence="1">
    <location>
        <begin position="179"/>
        <end position="214"/>
    </location>
</feature>
<name>A0A8J3Z8U8_9ACTN</name>
<comment type="caution">
    <text evidence="2">The sequence shown here is derived from an EMBL/GenBank/DDBJ whole genome shotgun (WGS) entry which is preliminary data.</text>
</comment>
<proteinExistence type="predicted"/>
<protein>
    <submittedName>
        <fullName evidence="2">Uncharacterized protein</fullName>
    </submittedName>
</protein>